<organism evidence="15 16">
    <name type="scientific">Eufriesea mexicana</name>
    <dbReference type="NCBI Taxonomy" id="516756"/>
    <lineage>
        <taxon>Eukaryota</taxon>
        <taxon>Metazoa</taxon>
        <taxon>Ecdysozoa</taxon>
        <taxon>Arthropoda</taxon>
        <taxon>Hexapoda</taxon>
        <taxon>Insecta</taxon>
        <taxon>Pterygota</taxon>
        <taxon>Neoptera</taxon>
        <taxon>Endopterygota</taxon>
        <taxon>Hymenoptera</taxon>
        <taxon>Apocrita</taxon>
        <taxon>Aculeata</taxon>
        <taxon>Apoidea</taxon>
        <taxon>Anthophila</taxon>
        <taxon>Apidae</taxon>
        <taxon>Eufriesea</taxon>
    </lineage>
</organism>
<evidence type="ECO:0000256" key="7">
    <source>
        <dbReference type="ARBA" id="ARBA00023054"/>
    </source>
</evidence>
<evidence type="ECO:0000256" key="5">
    <source>
        <dbReference type="ARBA" id="ARBA00022491"/>
    </source>
</evidence>
<protein>
    <submittedName>
        <fullName evidence="15">Protein Daple</fullName>
    </submittedName>
</protein>
<dbReference type="Gene3D" id="1.20.120.2010">
    <property type="entry name" value="NAB conserved domain 2"/>
    <property type="match status" value="1"/>
</dbReference>
<dbReference type="GO" id="GO:0045892">
    <property type="term" value="P:negative regulation of DNA-templated transcription"/>
    <property type="evidence" value="ECO:0007669"/>
    <property type="project" value="InterPro"/>
</dbReference>
<evidence type="ECO:0000259" key="12">
    <source>
        <dbReference type="Pfam" id="PF04904"/>
    </source>
</evidence>
<feature type="coiled-coil region" evidence="10">
    <location>
        <begin position="858"/>
        <end position="1000"/>
    </location>
</feature>
<dbReference type="Pfam" id="PF19047">
    <property type="entry name" value="HOOK_N"/>
    <property type="match status" value="1"/>
</dbReference>
<keyword evidence="5" id="KW-0678">Repressor</keyword>
<evidence type="ECO:0000256" key="1">
    <source>
        <dbReference type="ARBA" id="ARBA00004123"/>
    </source>
</evidence>
<dbReference type="GO" id="GO:0008017">
    <property type="term" value="F:microtubule binding"/>
    <property type="evidence" value="ECO:0007669"/>
    <property type="project" value="TreeGrafter"/>
</dbReference>
<dbReference type="GO" id="GO:0031122">
    <property type="term" value="P:cytoplasmic microtubule organization"/>
    <property type="evidence" value="ECO:0007669"/>
    <property type="project" value="TreeGrafter"/>
</dbReference>
<dbReference type="InterPro" id="IPR038398">
    <property type="entry name" value="NCD2_sf"/>
</dbReference>
<keyword evidence="16" id="KW-1185">Reference proteome</keyword>
<dbReference type="Pfam" id="PF04905">
    <property type="entry name" value="NCD2"/>
    <property type="match status" value="1"/>
</dbReference>
<name>A0A310SHW1_9HYME</name>
<keyword evidence="4" id="KW-0963">Cytoplasm</keyword>
<evidence type="ECO:0000256" key="11">
    <source>
        <dbReference type="SAM" id="MobiDB-lite"/>
    </source>
</evidence>
<dbReference type="PANTHER" id="PTHR18947">
    <property type="entry name" value="HOOK PROTEINS"/>
    <property type="match status" value="1"/>
</dbReference>
<feature type="region of interest" description="Disordered" evidence="11">
    <location>
        <begin position="1098"/>
        <end position="1167"/>
    </location>
</feature>
<dbReference type="GO" id="GO:0005737">
    <property type="term" value="C:cytoplasm"/>
    <property type="evidence" value="ECO:0007669"/>
    <property type="project" value="UniProtKB-SubCell"/>
</dbReference>
<evidence type="ECO:0000256" key="4">
    <source>
        <dbReference type="ARBA" id="ARBA00022490"/>
    </source>
</evidence>
<dbReference type="GO" id="GO:0005634">
    <property type="term" value="C:nucleus"/>
    <property type="evidence" value="ECO:0007669"/>
    <property type="project" value="UniProtKB-SubCell"/>
</dbReference>
<feature type="compositionally biased region" description="Basic and acidic residues" evidence="11">
    <location>
        <begin position="1712"/>
        <end position="1726"/>
    </location>
</feature>
<evidence type="ECO:0000259" key="13">
    <source>
        <dbReference type="Pfam" id="PF04905"/>
    </source>
</evidence>
<dbReference type="InterPro" id="IPR043936">
    <property type="entry name" value="HOOK_N"/>
</dbReference>
<dbReference type="OrthoDB" id="10028556at2759"/>
<feature type="compositionally biased region" description="Low complexity" evidence="11">
    <location>
        <begin position="1465"/>
        <end position="1475"/>
    </location>
</feature>
<feature type="coiled-coil region" evidence="10">
    <location>
        <begin position="237"/>
        <end position="395"/>
    </location>
</feature>
<dbReference type="CDD" id="cd22223">
    <property type="entry name" value="HkD_HkRP"/>
    <property type="match status" value="1"/>
</dbReference>
<feature type="compositionally biased region" description="Low complexity" evidence="11">
    <location>
        <begin position="1701"/>
        <end position="1711"/>
    </location>
</feature>
<dbReference type="FunFam" id="1.20.120.2010:FF:000001">
    <property type="entry name" value="NGFI-A-binding protein 1 isoform X1"/>
    <property type="match status" value="1"/>
</dbReference>
<dbReference type="PANTHER" id="PTHR18947:SF28">
    <property type="entry name" value="GIRDIN, ISOFORM A"/>
    <property type="match status" value="1"/>
</dbReference>
<dbReference type="GO" id="GO:0051959">
    <property type="term" value="F:dynein light intermediate chain binding"/>
    <property type="evidence" value="ECO:0007669"/>
    <property type="project" value="TreeGrafter"/>
</dbReference>
<comment type="similarity">
    <text evidence="3">Belongs to the NAB family.</text>
</comment>
<evidence type="ECO:0000313" key="15">
    <source>
        <dbReference type="EMBL" id="OAD58197.1"/>
    </source>
</evidence>
<evidence type="ECO:0000256" key="2">
    <source>
        <dbReference type="ARBA" id="ARBA00004496"/>
    </source>
</evidence>
<dbReference type="SUPFAM" id="SSF57997">
    <property type="entry name" value="Tropomyosin"/>
    <property type="match status" value="1"/>
</dbReference>
<comment type="subcellular location">
    <subcellularLocation>
        <location evidence="2">Cytoplasm</location>
    </subcellularLocation>
    <subcellularLocation>
        <location evidence="1">Nucleus</location>
    </subcellularLocation>
</comment>
<dbReference type="GO" id="GO:0005813">
    <property type="term" value="C:centrosome"/>
    <property type="evidence" value="ECO:0007669"/>
    <property type="project" value="TreeGrafter"/>
</dbReference>
<proteinExistence type="inferred from homology"/>
<evidence type="ECO:0000256" key="8">
    <source>
        <dbReference type="ARBA" id="ARBA00023163"/>
    </source>
</evidence>
<feature type="compositionally biased region" description="Basic and acidic residues" evidence="11">
    <location>
        <begin position="1100"/>
        <end position="1114"/>
    </location>
</feature>
<feature type="coiled-coil region" evidence="10">
    <location>
        <begin position="441"/>
        <end position="668"/>
    </location>
</feature>
<feature type="region of interest" description="Disordered" evidence="11">
    <location>
        <begin position="412"/>
        <end position="433"/>
    </location>
</feature>
<sequence>MASSEIDDLLSGPLVTWFASCLEDPNLLTSYDDLVDGILLHNVFLQIDPEPLYNELIPPEGSSLIRTKNLKFIVDNMKQFYEEELGHLVLRLPDTLNLGKEPQVYIAEMKLLLLMLLGCAVQCPNKEKFITNIKTLNVNTQLAIVECIKQVTDHQDIVITQDAMENVNMGCLFAQIKKLTQELDLYRQKWRNTIINESVERNDSSISVEAEEINKAQQSNLVIKSEREDSHHYAVELADWKSRVRKQRQELEEKTEALLECKEELEYHKMLVTKLKQENQELMHEARTAKSYRDELDAVIERADRADRLELEVVRYREKLTDIEFYKTRIEELREDNRVLMETREMLEEQLNSSRRRADKVLELESEIIKYKQLLNDMALERAADKEKYQELVEENTQLHKLTKAAANEAALAGSVSDSEEPAHADNRLSEQLTNNAQTRALKLELENRRLVALIDSLKESSFHENSSRVLELEKEKKKLSLKIESLNDNIERLTQQNSDLELVWKQALEENKKLQNSLKNQRTSSEKQQQEFQMQHSKMIELEKNYDTAVKEKQRVQSLLESVQRRADDLERSLELANQKVEELKIIENNIKEINSKCLDLESKLIAVEKEKDIAQRDIHRYRETIEDKDVALDKATNSIEVLERKVTQLEQELHDSVTQISRLQEIERSSKELDSRAAIDRETLEILQSNLVAEKLNTQQLYTILEKLGLSDNMLLSLPLDNIVKKIAQIPEVIDYIRKSNNSCCEKLVPESINSENDETSNIHSTLEATVESLKKEQEHLNMKLITAQTASESLLSENAKLQVQITTLQSQNNSLTAQHTALQLANSQLLLKERSAQQQAHTQLVHDQVTLQSLHEQLNNEYENLFHEHDALKSNLRDVKNEIRMLRESYEGLKGKNKTLQTEKESLLNDAKSLNNLRGEHSKLKDDFRNLYTATEKLRMEYRNLQEDYRKNKIETNRLSLKLTEMQGELSSRDERCSNLELQINKLNQRCEVLLHMNSGLDNDRRSLMDNISLLFSQYHELFTHSLEDKEHYHMEEKMYTDKVNHLYRQKEKLEDKIMEHYRKLESCTPKKKGFGANFVRRVRKVGSEFLNKNRRSWAEDSKHSEGKTYESESGGNDSDASTDDHRLVGSARGLGSDALSLGHPGTRRTVYYTDDSPPPPTNLPMESRVLSGPTPEETTAAVTTSCGIGTPSPVATAPINAVPGVAGAGALTSATCSTQNPVVVVASPPTKHQQPAAVLSTIPTVPTVPTVSAVTAVTAAVPKILSRNVNGTLVQTSVPQNEAELQLYRVMQRASLLSYYDTLLEMGGDDVQQLCDAGEEEFLEIMALVGMASKPLHVRRLQKALQEWLTNPSLFQTPVVPTTTCKTPAGIGFPCVSPRPQVQNLQGFTTTSQTPTPTPYVSSHVSLTPLPCRSTSPIVSVTSVTAPVASTTFRQSPSPNTPLPYATSHSPGVLQVGTCESSCGSGATPSPSGGGGAPASPTQPTPTLLQSQIQRLAEAAERLATTIRPVDPKPHNVKKKICKNLEMVMAMPDSDPHRMEEIRKYAAIYGRFDCKRKPEKPLTLHEVSVNEAAAQICRFVPALLTRRDELFPLARRVVRDSGYHYSKNHYLSVSRPRENGEENEAERTKRQKLELEGENEDATQEELDLRCPEMDINNSTIRRHRSSRHLHCFSPVWRKKNNNGMFSASIEEISDSDSQLSFSNEESSSIHDTNEVEADNTDKESDFNLKVIASRGDNIIAVANPALMECSHPIKEEPTDEKPTL</sequence>
<dbReference type="GO" id="GO:0030705">
    <property type="term" value="P:cytoskeleton-dependent intracellular transport"/>
    <property type="evidence" value="ECO:0007669"/>
    <property type="project" value="InterPro"/>
</dbReference>
<dbReference type="SUPFAM" id="SSF116907">
    <property type="entry name" value="Hook domain"/>
    <property type="match status" value="1"/>
</dbReference>
<dbReference type="InterPro" id="IPR006989">
    <property type="entry name" value="NAB_co-repressor_dom"/>
</dbReference>
<dbReference type="InterPro" id="IPR006988">
    <property type="entry name" value="Nab_N"/>
</dbReference>
<keyword evidence="9" id="KW-0539">Nucleus</keyword>
<evidence type="ECO:0000256" key="6">
    <source>
        <dbReference type="ARBA" id="ARBA00023015"/>
    </source>
</evidence>
<evidence type="ECO:0000313" key="16">
    <source>
        <dbReference type="Proteomes" id="UP000250275"/>
    </source>
</evidence>
<evidence type="ECO:0000259" key="14">
    <source>
        <dbReference type="Pfam" id="PF19047"/>
    </source>
</evidence>
<feature type="compositionally biased region" description="Basic and acidic residues" evidence="11">
    <location>
        <begin position="1619"/>
        <end position="1639"/>
    </location>
</feature>
<dbReference type="EMBL" id="KQ761108">
    <property type="protein sequence ID" value="OAD58197.1"/>
    <property type="molecule type" value="Genomic_DNA"/>
</dbReference>
<dbReference type="InterPro" id="IPR036872">
    <property type="entry name" value="CH_dom_sf"/>
</dbReference>
<feature type="coiled-coil region" evidence="10">
    <location>
        <begin position="759"/>
        <end position="821"/>
    </location>
</feature>
<dbReference type="Gene3D" id="1.10.418.10">
    <property type="entry name" value="Calponin-like domain"/>
    <property type="match status" value="1"/>
</dbReference>
<evidence type="ECO:0000256" key="3">
    <source>
        <dbReference type="ARBA" id="ARBA00008864"/>
    </source>
</evidence>
<evidence type="ECO:0000256" key="10">
    <source>
        <dbReference type="SAM" id="Coils"/>
    </source>
</evidence>
<accession>A0A310SHW1</accession>
<keyword evidence="8" id="KW-0804">Transcription</keyword>
<evidence type="ECO:0000256" key="9">
    <source>
        <dbReference type="ARBA" id="ARBA00023242"/>
    </source>
</evidence>
<reference evidence="15 16" key="1">
    <citation type="submission" date="2015-07" db="EMBL/GenBank/DDBJ databases">
        <title>The genome of Eufriesea mexicana.</title>
        <authorList>
            <person name="Pan H."/>
            <person name="Kapheim K."/>
        </authorList>
    </citation>
    <scope>NUCLEOTIDE SEQUENCE [LARGE SCALE GENOMIC DNA]</scope>
    <source>
        <strain evidence="15">0111107269</strain>
        <tissue evidence="15">Whole body</tissue>
    </source>
</reference>
<feature type="domain" description="HOOK N-terminal" evidence="14">
    <location>
        <begin position="14"/>
        <end position="149"/>
    </location>
</feature>
<feature type="coiled-coil region" evidence="10">
    <location>
        <begin position="1040"/>
        <end position="1067"/>
    </location>
</feature>
<feature type="compositionally biased region" description="Acidic residues" evidence="11">
    <location>
        <begin position="1640"/>
        <end position="1649"/>
    </location>
</feature>
<dbReference type="GO" id="GO:0003712">
    <property type="term" value="F:transcription coregulator activity"/>
    <property type="evidence" value="ECO:0007669"/>
    <property type="project" value="InterPro"/>
</dbReference>
<feature type="domain" description="Nab N-terminal" evidence="12">
    <location>
        <begin position="1283"/>
        <end position="1360"/>
    </location>
</feature>
<feature type="domain" description="NAB co-repressor" evidence="13">
    <location>
        <begin position="1492"/>
        <end position="1613"/>
    </location>
</feature>
<keyword evidence="7 10" id="KW-0175">Coiled coil</keyword>
<dbReference type="Proteomes" id="UP000250275">
    <property type="component" value="Unassembled WGS sequence"/>
</dbReference>
<gene>
    <name evidence="15" type="ORF">WN48_11360</name>
</gene>
<feature type="region of interest" description="Disordered" evidence="11">
    <location>
        <begin position="1701"/>
        <end position="1726"/>
    </location>
</feature>
<feature type="region of interest" description="Disordered" evidence="11">
    <location>
        <begin position="1461"/>
        <end position="1490"/>
    </location>
</feature>
<keyword evidence="6" id="KW-0805">Transcription regulation</keyword>
<dbReference type="Pfam" id="PF04904">
    <property type="entry name" value="SAM_NCD1"/>
    <property type="match status" value="1"/>
</dbReference>
<feature type="region of interest" description="Disordered" evidence="11">
    <location>
        <begin position="1616"/>
        <end position="1649"/>
    </location>
</feature>